<dbReference type="SMART" id="SM00240">
    <property type="entry name" value="FHA"/>
    <property type="match status" value="1"/>
</dbReference>
<feature type="compositionally biased region" description="Basic and acidic residues" evidence="2">
    <location>
        <begin position="766"/>
        <end position="778"/>
    </location>
</feature>
<dbReference type="InterPro" id="IPR050923">
    <property type="entry name" value="Cell_Proc_Reg/RNA_Proc"/>
</dbReference>
<feature type="region of interest" description="Disordered" evidence="2">
    <location>
        <begin position="1"/>
        <end position="52"/>
    </location>
</feature>
<dbReference type="InParanoid" id="A7STE9"/>
<feature type="region of interest" description="Disordered" evidence="2">
    <location>
        <begin position="178"/>
        <end position="200"/>
    </location>
</feature>
<dbReference type="PROSITE" id="PS50006">
    <property type="entry name" value="FHA_DOMAIN"/>
    <property type="match status" value="1"/>
</dbReference>
<dbReference type="SUPFAM" id="SSF49879">
    <property type="entry name" value="SMAD/FHA domain"/>
    <property type="match status" value="1"/>
</dbReference>
<sequence length="778" mass="87577">MSDDQEKVPETAEENAEVKSEMAPPSQQEVTKAKLRPLANDNKEKKEESFPEIPYKEPTWSGLVDNGENYSLELLKNGCIISTLDLTSKPYYLFGRLPNCDVVMEHPSVSRYHAIIQYKAGQTSKSDQGFYLYDLGSTHGTMVNKVPIDPKKYYRLRVGYVIKFGGSSRLFILQGPNEPDEEELSELQEQSKPKGEVGQVMTGEELEKWKQQKMQKDEDDHSSEGINWGMGEDAEEEDPIYPPGFGEVEHEEHHFKDPKKTLRGYFEREGLDLEYEVEETGPGHARVYHCRVKLPIELANGDPMYAEAMVTGKKRESVLACATEACRLLDANGLLRQSSHESKKQKQKNWEENDYYDSDEDTFLDRTGSIPDPHLNGLPIELANGDPMYAEAMVTGKKRESVLACATEACRLLDANGLLRQSSHESKKQKQKNWEENDYYDSDEDTFLDRTGSSTNPNCISSMDTKPWPTFSSTLSTIFKQCPMLPGLEVPQLGKQEYEKLKEVDDQIQANEERLKQALEALKSSNKSDDLDDYMSSVTSTMDKQTRMHIRRKIFDLKKERQRLKKLVDIAKPAIMPVLDKTAKLAGTIQQQETDIPDQRVSSPSSHAESTNYQLTSEATQSHKNSKETTKSTASTGEQMSSSLESAAVAENEKPNKKDEFAMPAPPSTKRPKAKTQVTVVGAMLEGIRGTAPVDEGSVRRKKKQDTTDSPPKAGQEMEGERDDSPPSKKKKTKLTQAHVYGAQNEWEVVSDPTFSSWQPPADQSGDGRTKLNEKYGY</sequence>
<protein>
    <recommendedName>
        <fullName evidence="3">FHA domain-containing protein</fullName>
    </recommendedName>
</protein>
<feature type="region of interest" description="Disordered" evidence="2">
    <location>
        <begin position="590"/>
        <end position="778"/>
    </location>
</feature>
<dbReference type="CDD" id="cd19856">
    <property type="entry name" value="DSRM_Kanadaptin"/>
    <property type="match status" value="1"/>
</dbReference>
<proteinExistence type="predicted"/>
<organism evidence="4 5">
    <name type="scientific">Nematostella vectensis</name>
    <name type="common">Starlet sea anemone</name>
    <dbReference type="NCBI Taxonomy" id="45351"/>
    <lineage>
        <taxon>Eukaryota</taxon>
        <taxon>Metazoa</taxon>
        <taxon>Cnidaria</taxon>
        <taxon>Anthozoa</taxon>
        <taxon>Hexacorallia</taxon>
        <taxon>Actiniaria</taxon>
        <taxon>Edwardsiidae</taxon>
        <taxon>Nematostella</taxon>
    </lineage>
</organism>
<feature type="compositionally biased region" description="Basic and acidic residues" evidence="2">
    <location>
        <begin position="651"/>
        <end position="661"/>
    </location>
</feature>
<keyword evidence="5" id="KW-1185">Reference proteome</keyword>
<dbReference type="PhylomeDB" id="A7STE9"/>
<gene>
    <name evidence="4" type="ORF">NEMVEDRAFT_v1g247309</name>
</gene>
<dbReference type="eggNOG" id="KOG1881">
    <property type="taxonomic scope" value="Eukaryota"/>
</dbReference>
<dbReference type="Gene3D" id="3.30.160.20">
    <property type="match status" value="1"/>
</dbReference>
<dbReference type="FunFam" id="2.60.200.20:FF:000054">
    <property type="entry name" value="Putative coiled-coil proteincoiled-coil protein"/>
    <property type="match status" value="1"/>
</dbReference>
<evidence type="ECO:0000256" key="1">
    <source>
        <dbReference type="SAM" id="Coils"/>
    </source>
</evidence>
<dbReference type="FunFam" id="3.30.160.20:FF:000088">
    <property type="entry name" value="Uncharacterized protein ZK632.2"/>
    <property type="match status" value="1"/>
</dbReference>
<dbReference type="PANTHER" id="PTHR23308">
    <property type="entry name" value="NUCLEAR INHIBITOR OF PROTEIN PHOSPHATASE-1"/>
    <property type="match status" value="1"/>
</dbReference>
<feature type="compositionally biased region" description="Polar residues" evidence="2">
    <location>
        <begin position="590"/>
        <end position="623"/>
    </location>
</feature>
<feature type="compositionally biased region" description="Polar residues" evidence="2">
    <location>
        <begin position="631"/>
        <end position="645"/>
    </location>
</feature>
<feature type="domain" description="FHA" evidence="3">
    <location>
        <begin position="92"/>
        <end position="148"/>
    </location>
</feature>
<dbReference type="AlphaFoldDB" id="A7STE9"/>
<keyword evidence="1" id="KW-0175">Coiled coil</keyword>
<name>A7STE9_NEMVE</name>
<dbReference type="InterPro" id="IPR008984">
    <property type="entry name" value="SMAD_FHA_dom_sf"/>
</dbReference>
<dbReference type="CDD" id="cd22677">
    <property type="entry name" value="FHA_Kanadaptin"/>
    <property type="match status" value="1"/>
</dbReference>
<evidence type="ECO:0000256" key="2">
    <source>
        <dbReference type="SAM" id="MobiDB-lite"/>
    </source>
</evidence>
<evidence type="ECO:0000313" key="4">
    <source>
        <dbReference type="EMBL" id="EDO32995.1"/>
    </source>
</evidence>
<dbReference type="Gene3D" id="2.60.200.20">
    <property type="match status" value="1"/>
</dbReference>
<evidence type="ECO:0000313" key="5">
    <source>
        <dbReference type="Proteomes" id="UP000001593"/>
    </source>
</evidence>
<feature type="compositionally biased region" description="Basic and acidic residues" evidence="2">
    <location>
        <begin position="1"/>
        <end position="20"/>
    </location>
</feature>
<dbReference type="InterPro" id="IPR014720">
    <property type="entry name" value="dsRBD_dom"/>
</dbReference>
<feature type="coiled-coil region" evidence="1">
    <location>
        <begin position="498"/>
        <end position="528"/>
    </location>
</feature>
<reference evidence="4 5" key="1">
    <citation type="journal article" date="2007" name="Science">
        <title>Sea anemone genome reveals ancestral eumetazoan gene repertoire and genomic organization.</title>
        <authorList>
            <person name="Putnam N.H."/>
            <person name="Srivastava M."/>
            <person name="Hellsten U."/>
            <person name="Dirks B."/>
            <person name="Chapman J."/>
            <person name="Salamov A."/>
            <person name="Terry A."/>
            <person name="Shapiro H."/>
            <person name="Lindquist E."/>
            <person name="Kapitonov V.V."/>
            <person name="Jurka J."/>
            <person name="Genikhovich G."/>
            <person name="Grigoriev I.V."/>
            <person name="Lucas S.M."/>
            <person name="Steele R.E."/>
            <person name="Finnerty J.R."/>
            <person name="Technau U."/>
            <person name="Martindale M.Q."/>
            <person name="Rokhsar D.S."/>
        </authorList>
    </citation>
    <scope>NUCLEOTIDE SEQUENCE [LARGE SCALE GENOMIC DNA]</scope>
    <source>
        <strain evidence="5">CH2 X CH6</strain>
    </source>
</reference>
<dbReference type="InterPro" id="IPR000253">
    <property type="entry name" value="FHA_dom"/>
</dbReference>
<evidence type="ECO:0000259" key="3">
    <source>
        <dbReference type="PROSITE" id="PS50006"/>
    </source>
</evidence>
<dbReference type="HOGENOM" id="CLU_015909_2_1_1"/>
<dbReference type="EMBL" id="DS469795">
    <property type="protein sequence ID" value="EDO32995.1"/>
    <property type="molecule type" value="Genomic_DNA"/>
</dbReference>
<dbReference type="GO" id="GO:0003729">
    <property type="term" value="F:mRNA binding"/>
    <property type="evidence" value="ECO:0000318"/>
    <property type="project" value="GO_Central"/>
</dbReference>
<dbReference type="Pfam" id="PF00498">
    <property type="entry name" value="FHA"/>
    <property type="match status" value="1"/>
</dbReference>
<dbReference type="SUPFAM" id="SSF54768">
    <property type="entry name" value="dsRNA-binding domain-like"/>
    <property type="match status" value="1"/>
</dbReference>
<dbReference type="STRING" id="45351.A7STE9"/>
<dbReference type="SMART" id="SM00358">
    <property type="entry name" value="DSRM"/>
    <property type="match status" value="1"/>
</dbReference>
<dbReference type="Proteomes" id="UP000001593">
    <property type="component" value="Unassembled WGS sequence"/>
</dbReference>
<accession>A7STE9</accession>